<protein>
    <submittedName>
        <fullName evidence="1">Uncharacterized protein</fullName>
    </submittedName>
</protein>
<evidence type="ECO:0000313" key="1">
    <source>
        <dbReference type="EMBL" id="KAH7970098.1"/>
    </source>
</evidence>
<dbReference type="AlphaFoldDB" id="A0A9D4Q905"/>
<comment type="caution">
    <text evidence="1">The sequence shown here is derived from an EMBL/GenBank/DDBJ whole genome shotgun (WGS) entry which is preliminary data.</text>
</comment>
<dbReference type="Proteomes" id="UP000821837">
    <property type="component" value="Unassembled WGS sequence"/>
</dbReference>
<reference evidence="1" key="2">
    <citation type="submission" date="2021-09" db="EMBL/GenBank/DDBJ databases">
        <authorList>
            <person name="Jia N."/>
            <person name="Wang J."/>
            <person name="Shi W."/>
            <person name="Du L."/>
            <person name="Sun Y."/>
            <person name="Zhan W."/>
            <person name="Jiang J."/>
            <person name="Wang Q."/>
            <person name="Zhang B."/>
            <person name="Ji P."/>
            <person name="Sakyi L.B."/>
            <person name="Cui X."/>
            <person name="Yuan T."/>
            <person name="Jiang B."/>
            <person name="Yang W."/>
            <person name="Lam T.T.-Y."/>
            <person name="Chang Q."/>
            <person name="Ding S."/>
            <person name="Wang X."/>
            <person name="Zhu J."/>
            <person name="Ruan X."/>
            <person name="Zhao L."/>
            <person name="Wei J."/>
            <person name="Que T."/>
            <person name="Du C."/>
            <person name="Cheng J."/>
            <person name="Dai P."/>
            <person name="Han X."/>
            <person name="Huang E."/>
            <person name="Gao Y."/>
            <person name="Liu J."/>
            <person name="Shao H."/>
            <person name="Ye R."/>
            <person name="Li L."/>
            <person name="Wei W."/>
            <person name="Wang X."/>
            <person name="Wang C."/>
            <person name="Huo Q."/>
            <person name="Li W."/>
            <person name="Guo W."/>
            <person name="Chen H."/>
            <person name="Chen S."/>
            <person name="Zhou L."/>
            <person name="Zhou L."/>
            <person name="Ni X."/>
            <person name="Tian J."/>
            <person name="Zhou Y."/>
            <person name="Sheng Y."/>
            <person name="Liu T."/>
            <person name="Pan Y."/>
            <person name="Xia L."/>
            <person name="Li J."/>
            <person name="Zhao F."/>
            <person name="Cao W."/>
        </authorList>
    </citation>
    <scope>NUCLEOTIDE SEQUENCE</scope>
    <source>
        <strain evidence="1">Rsan-2018</strain>
        <tissue evidence="1">Larvae</tissue>
    </source>
</reference>
<evidence type="ECO:0000313" key="2">
    <source>
        <dbReference type="Proteomes" id="UP000821837"/>
    </source>
</evidence>
<reference evidence="1" key="1">
    <citation type="journal article" date="2020" name="Cell">
        <title>Large-Scale Comparative Analyses of Tick Genomes Elucidate Their Genetic Diversity and Vector Capacities.</title>
        <authorList>
            <consortium name="Tick Genome and Microbiome Consortium (TIGMIC)"/>
            <person name="Jia N."/>
            <person name="Wang J."/>
            <person name="Shi W."/>
            <person name="Du L."/>
            <person name="Sun Y."/>
            <person name="Zhan W."/>
            <person name="Jiang J.F."/>
            <person name="Wang Q."/>
            <person name="Zhang B."/>
            <person name="Ji P."/>
            <person name="Bell-Sakyi L."/>
            <person name="Cui X.M."/>
            <person name="Yuan T.T."/>
            <person name="Jiang B.G."/>
            <person name="Yang W.F."/>
            <person name="Lam T.T."/>
            <person name="Chang Q.C."/>
            <person name="Ding S.J."/>
            <person name="Wang X.J."/>
            <person name="Zhu J.G."/>
            <person name="Ruan X.D."/>
            <person name="Zhao L."/>
            <person name="Wei J.T."/>
            <person name="Ye R.Z."/>
            <person name="Que T.C."/>
            <person name="Du C.H."/>
            <person name="Zhou Y.H."/>
            <person name="Cheng J.X."/>
            <person name="Dai P.F."/>
            <person name="Guo W.B."/>
            <person name="Han X.H."/>
            <person name="Huang E.J."/>
            <person name="Li L.F."/>
            <person name="Wei W."/>
            <person name="Gao Y.C."/>
            <person name="Liu J.Z."/>
            <person name="Shao H.Z."/>
            <person name="Wang X."/>
            <person name="Wang C.C."/>
            <person name="Yang T.C."/>
            <person name="Huo Q.B."/>
            <person name="Li W."/>
            <person name="Chen H.Y."/>
            <person name="Chen S.E."/>
            <person name="Zhou L.G."/>
            <person name="Ni X.B."/>
            <person name="Tian J.H."/>
            <person name="Sheng Y."/>
            <person name="Liu T."/>
            <person name="Pan Y.S."/>
            <person name="Xia L.Y."/>
            <person name="Li J."/>
            <person name="Zhao F."/>
            <person name="Cao W.C."/>
        </authorList>
    </citation>
    <scope>NUCLEOTIDE SEQUENCE</scope>
    <source>
        <strain evidence="1">Rsan-2018</strain>
    </source>
</reference>
<keyword evidence="2" id="KW-1185">Reference proteome</keyword>
<organism evidence="1 2">
    <name type="scientific">Rhipicephalus sanguineus</name>
    <name type="common">Brown dog tick</name>
    <name type="synonym">Ixodes sanguineus</name>
    <dbReference type="NCBI Taxonomy" id="34632"/>
    <lineage>
        <taxon>Eukaryota</taxon>
        <taxon>Metazoa</taxon>
        <taxon>Ecdysozoa</taxon>
        <taxon>Arthropoda</taxon>
        <taxon>Chelicerata</taxon>
        <taxon>Arachnida</taxon>
        <taxon>Acari</taxon>
        <taxon>Parasitiformes</taxon>
        <taxon>Ixodida</taxon>
        <taxon>Ixodoidea</taxon>
        <taxon>Ixodidae</taxon>
        <taxon>Rhipicephalinae</taxon>
        <taxon>Rhipicephalus</taxon>
        <taxon>Rhipicephalus</taxon>
    </lineage>
</organism>
<accession>A0A9D4Q905</accession>
<dbReference type="EMBL" id="JABSTV010001248">
    <property type="protein sequence ID" value="KAH7970098.1"/>
    <property type="molecule type" value="Genomic_DNA"/>
</dbReference>
<sequence length="139" mass="14558">MPRRSGSATKVQTAIAIVTTVVSELADSNDIPTRRQERSPPVLTMADNAVAEKDIAAGENVPGIATAASGTAATHRKMNVLTSECRGAESSSTIAYTIVDLDINSLLLERSSCRLCRGQLTIKLDAPIAGKLAQDGAHN</sequence>
<proteinExistence type="predicted"/>
<name>A0A9D4Q905_RHISA</name>
<gene>
    <name evidence="1" type="ORF">HPB52_024068</name>
</gene>